<dbReference type="Proteomes" id="UP000245697">
    <property type="component" value="Unassembled WGS sequence"/>
</dbReference>
<dbReference type="Pfam" id="PF07501">
    <property type="entry name" value="G5"/>
    <property type="match status" value="1"/>
</dbReference>
<name>A0A316FQW6_9ACTN</name>
<evidence type="ECO:0000256" key="2">
    <source>
        <dbReference type="SAM" id="MobiDB-lite"/>
    </source>
</evidence>
<dbReference type="OrthoDB" id="3298255at2"/>
<dbReference type="InterPro" id="IPR011098">
    <property type="entry name" value="G5_dom"/>
</dbReference>
<keyword evidence="1" id="KW-0732">Signal</keyword>
<feature type="domain" description="G5" evidence="3">
    <location>
        <begin position="202"/>
        <end position="282"/>
    </location>
</feature>
<proteinExistence type="predicted"/>
<dbReference type="SMART" id="SM01208">
    <property type="entry name" value="G5"/>
    <property type="match status" value="1"/>
</dbReference>
<evidence type="ECO:0000313" key="4">
    <source>
        <dbReference type="EMBL" id="PWK50703.1"/>
    </source>
</evidence>
<dbReference type="Gene3D" id="2.20.230.10">
    <property type="entry name" value="Resuscitation-promoting factor rpfb"/>
    <property type="match status" value="1"/>
</dbReference>
<sequence length="369" mass="37943">MPRKSWWARLPFGVRMTAGACAMFVIVGGGVAGAVSTMTAPHSSGVSGQDVGPDLGAPRLEEDPEVVSRAAAAAEPLPPRHGETTAPAPAPAGVATGGESTAAPATGRGAPGAGRRTGPGREAGTGHQQAGTGHQQAGTDHQQAGPGRNAPAPNRRAPAPHIAAAADQLSRARTADDRADRTGPRRDRTLAQAPALRKAAAAPVVTTRTDVETRAIPFDTKVIRDPSMLRGTRRVETRGAAGERTLRYLVTLIDGRQTSRRLLGSTVTRQPKKRVVVVGSARHIDPGVECDAILGICLPFGRTAMACPGDGTTDPVAPAAPWADVTADSDSGGILIADEDLELLGPGGLESLEGQEDRDGAYREPATLC</sequence>
<evidence type="ECO:0000256" key="1">
    <source>
        <dbReference type="ARBA" id="ARBA00022729"/>
    </source>
</evidence>
<feature type="compositionally biased region" description="Gly residues" evidence="2">
    <location>
        <begin position="109"/>
        <end position="123"/>
    </location>
</feature>
<evidence type="ECO:0000313" key="5">
    <source>
        <dbReference type="Proteomes" id="UP000245697"/>
    </source>
</evidence>
<feature type="compositionally biased region" description="Low complexity" evidence="2">
    <location>
        <begin position="84"/>
        <end position="108"/>
    </location>
</feature>
<protein>
    <submittedName>
        <fullName evidence="4">Surface rod structure-forming protein G</fullName>
    </submittedName>
</protein>
<keyword evidence="5" id="KW-1185">Reference proteome</keyword>
<accession>A0A316FQW6</accession>
<evidence type="ECO:0000259" key="3">
    <source>
        <dbReference type="PROSITE" id="PS51109"/>
    </source>
</evidence>
<dbReference type="AlphaFoldDB" id="A0A316FQW6"/>
<dbReference type="EMBL" id="QGGR01000003">
    <property type="protein sequence ID" value="PWK50703.1"/>
    <property type="molecule type" value="Genomic_DNA"/>
</dbReference>
<feature type="compositionally biased region" description="Low complexity" evidence="2">
    <location>
        <begin position="191"/>
        <end position="202"/>
    </location>
</feature>
<gene>
    <name evidence="4" type="ORF">BC793_103591</name>
</gene>
<feature type="compositionally biased region" description="Low complexity" evidence="2">
    <location>
        <begin position="124"/>
        <end position="166"/>
    </location>
</feature>
<comment type="caution">
    <text evidence="4">The sequence shown here is derived from an EMBL/GenBank/DDBJ whole genome shotgun (WGS) entry which is preliminary data.</text>
</comment>
<dbReference type="PROSITE" id="PS51109">
    <property type="entry name" value="G5"/>
    <property type="match status" value="1"/>
</dbReference>
<feature type="compositionally biased region" description="Basic and acidic residues" evidence="2">
    <location>
        <begin position="173"/>
        <end position="189"/>
    </location>
</feature>
<reference evidence="4 5" key="1">
    <citation type="submission" date="2018-05" db="EMBL/GenBank/DDBJ databases">
        <title>Genomic Encyclopedia of Archaeal and Bacterial Type Strains, Phase II (KMG-II): from individual species to whole genera.</title>
        <authorList>
            <person name="Goeker M."/>
        </authorList>
    </citation>
    <scope>NUCLEOTIDE SEQUENCE [LARGE SCALE GENOMIC DNA]</scope>
    <source>
        <strain evidence="4 5">DSM 45184</strain>
    </source>
</reference>
<feature type="region of interest" description="Disordered" evidence="2">
    <location>
        <begin position="348"/>
        <end position="369"/>
    </location>
</feature>
<organism evidence="4 5">
    <name type="scientific">Actinoplanes xinjiangensis</name>
    <dbReference type="NCBI Taxonomy" id="512350"/>
    <lineage>
        <taxon>Bacteria</taxon>
        <taxon>Bacillati</taxon>
        <taxon>Actinomycetota</taxon>
        <taxon>Actinomycetes</taxon>
        <taxon>Micromonosporales</taxon>
        <taxon>Micromonosporaceae</taxon>
        <taxon>Actinoplanes</taxon>
    </lineage>
</organism>
<dbReference type="RefSeq" id="WP_146246214.1">
    <property type="nucleotide sequence ID" value="NZ_BONA01000009.1"/>
</dbReference>
<feature type="region of interest" description="Disordered" evidence="2">
    <location>
        <begin position="39"/>
        <end position="203"/>
    </location>
</feature>